<dbReference type="EMBL" id="MZGW01000001">
    <property type="protein sequence ID" value="OPJ57243.1"/>
    <property type="molecule type" value="Genomic_DNA"/>
</dbReference>
<gene>
    <name evidence="2" type="ORF">CLOTH_05260</name>
</gene>
<comment type="caution">
    <text evidence="2">The sequence shown here is derived from an EMBL/GenBank/DDBJ whole genome shotgun (WGS) entry which is preliminary data.</text>
</comment>
<dbReference type="InterPro" id="IPR039564">
    <property type="entry name" value="Peptidase_C39-like"/>
</dbReference>
<dbReference type="Proteomes" id="UP000190140">
    <property type="component" value="Unassembled WGS sequence"/>
</dbReference>
<proteinExistence type="predicted"/>
<evidence type="ECO:0000313" key="3">
    <source>
        <dbReference type="Proteomes" id="UP000190140"/>
    </source>
</evidence>
<protein>
    <recommendedName>
        <fullName evidence="1">Peptidase C39-like domain-containing protein</fullName>
    </recommendedName>
</protein>
<accession>A0A1V4IBE5</accession>
<dbReference type="Gene3D" id="3.90.70.10">
    <property type="entry name" value="Cysteine proteinases"/>
    <property type="match status" value="1"/>
</dbReference>
<dbReference type="Pfam" id="PF13529">
    <property type="entry name" value="Peptidase_C39_2"/>
    <property type="match status" value="1"/>
</dbReference>
<evidence type="ECO:0000313" key="2">
    <source>
        <dbReference type="EMBL" id="OPJ57243.1"/>
    </source>
</evidence>
<evidence type="ECO:0000259" key="1">
    <source>
        <dbReference type="Pfam" id="PF13529"/>
    </source>
</evidence>
<organism evidence="2 3">
    <name type="scientific">Alkalithermobacter paradoxus</name>
    <dbReference type="NCBI Taxonomy" id="29349"/>
    <lineage>
        <taxon>Bacteria</taxon>
        <taxon>Bacillati</taxon>
        <taxon>Bacillota</taxon>
        <taxon>Clostridia</taxon>
        <taxon>Peptostreptococcales</taxon>
        <taxon>Tepidibacteraceae</taxon>
        <taxon>Alkalithermobacter</taxon>
    </lineage>
</organism>
<reference evidence="2 3" key="1">
    <citation type="submission" date="2017-03" db="EMBL/GenBank/DDBJ databases">
        <title>Genome sequence of Clostridium thermoalcaliphilum DSM 7309.</title>
        <authorList>
            <person name="Poehlein A."/>
            <person name="Daniel R."/>
        </authorList>
    </citation>
    <scope>NUCLEOTIDE SEQUENCE [LARGE SCALE GENOMIC DNA]</scope>
    <source>
        <strain evidence="2 3">DSM 7309</strain>
    </source>
</reference>
<dbReference type="RefSeq" id="WP_079410927.1">
    <property type="nucleotide sequence ID" value="NZ_MZGW01000001.1"/>
</dbReference>
<sequence length="225" mass="26516">MKKISPYFTQLDVYNLKSNDTLTILPKFKTYQQTTEYTCGPCCILMVLHHFGETDYDEFKIATMMGCFRSVDLYKSNNINNCKNGTSTDKIVDFFEMIDWDVTSSLTEGKLDNGYTFDDPLKFRDWVISNLRNNIPIIVEWIDWGGHWQVIIGYDTMGTDSIKDDVIIFADSYDTSDHMQDGYYIFSAHRFFYMWFDKYIMPKNQSIQQWIIAKPKGYKYTESIK</sequence>
<dbReference type="OrthoDB" id="27442at2"/>
<name>A0A1V4IBE5_9FIRM</name>
<feature type="domain" description="Peptidase C39-like" evidence="1">
    <location>
        <begin position="28"/>
        <end position="172"/>
    </location>
</feature>
<dbReference type="AlphaFoldDB" id="A0A1V4IBE5"/>
<keyword evidence="3" id="KW-1185">Reference proteome</keyword>
<dbReference type="STRING" id="29349.CLOTH_05260"/>